<accession>A0A0M3HHX6</accession>
<dbReference type="Proteomes" id="UP000036681">
    <property type="component" value="Unplaced"/>
</dbReference>
<dbReference type="AlphaFoldDB" id="A0A0M3HHX6"/>
<sequence>MCQSHSAHWKSDSYTAEKGVAEKEALELQKKYLQQLVEYKEKHQELNEAHTAFIDKVIRSTSKMVS</sequence>
<name>A0A0M3HHX6_ASCLU</name>
<organism evidence="1 2">
    <name type="scientific">Ascaris lumbricoides</name>
    <name type="common">Giant roundworm</name>
    <dbReference type="NCBI Taxonomy" id="6252"/>
    <lineage>
        <taxon>Eukaryota</taxon>
        <taxon>Metazoa</taxon>
        <taxon>Ecdysozoa</taxon>
        <taxon>Nematoda</taxon>
        <taxon>Chromadorea</taxon>
        <taxon>Rhabditida</taxon>
        <taxon>Spirurina</taxon>
        <taxon>Ascaridomorpha</taxon>
        <taxon>Ascaridoidea</taxon>
        <taxon>Ascarididae</taxon>
        <taxon>Ascaris</taxon>
    </lineage>
</organism>
<proteinExistence type="predicted"/>
<protein>
    <submittedName>
        <fullName evidence="2">F-BAR domain-containing protein</fullName>
    </submittedName>
</protein>
<reference evidence="2" key="1">
    <citation type="submission" date="2017-02" db="UniProtKB">
        <authorList>
            <consortium name="WormBaseParasite"/>
        </authorList>
    </citation>
    <scope>IDENTIFICATION</scope>
</reference>
<dbReference type="WBParaSite" id="ALUE_0000112101-mRNA-1">
    <property type="protein sequence ID" value="ALUE_0000112101-mRNA-1"/>
    <property type="gene ID" value="ALUE_0000112101"/>
</dbReference>
<keyword evidence="1" id="KW-1185">Reference proteome</keyword>
<evidence type="ECO:0000313" key="2">
    <source>
        <dbReference type="WBParaSite" id="ALUE_0000112101-mRNA-1"/>
    </source>
</evidence>
<evidence type="ECO:0000313" key="1">
    <source>
        <dbReference type="Proteomes" id="UP000036681"/>
    </source>
</evidence>